<feature type="transmembrane region" description="Helical" evidence="1">
    <location>
        <begin position="33"/>
        <end position="53"/>
    </location>
</feature>
<accession>A0A9P0TRA7</accession>
<protein>
    <submittedName>
        <fullName evidence="2">Uncharacterized protein</fullName>
    </submittedName>
</protein>
<evidence type="ECO:0000313" key="3">
    <source>
        <dbReference type="Proteomes" id="UP001152562"/>
    </source>
</evidence>
<name>A0A9P0TRA7_PIEBR</name>
<keyword evidence="1" id="KW-0472">Membrane</keyword>
<evidence type="ECO:0000256" key="1">
    <source>
        <dbReference type="SAM" id="Phobius"/>
    </source>
</evidence>
<keyword evidence="1" id="KW-1133">Transmembrane helix</keyword>
<sequence>MEDVYTIKVKTKPDPRNLYPSERRYSASTVSGFAWVHIVLAITLLILTSLTLIKPEENSEFTNTSNFKNSTNNDNSYLLVMAPSLVAIFAVTAGLTAILSSVKWYIDKNIALFFIASVVTFLSCLLAICLIITWRLTNNGEREVYVLKHTDILNKNETHLVINRPVTEEQTKWLTNNVLFVNILIATILELIWSILSIKISYKGMKNTYNVEDKRGDCVQVVTKIKGTHGRKFHPKINRIFLAHNKNGFYLKNEKVKTPETSSESYKERMMDFLNESFEGSSNPEQSCVQSETAIQPVTPNKRITPLSWGDSPDHTVYNQNTLNFDRVFEFLNDKRDNKE</sequence>
<feature type="transmembrane region" description="Helical" evidence="1">
    <location>
        <begin position="111"/>
        <end position="134"/>
    </location>
</feature>
<feature type="transmembrane region" description="Helical" evidence="1">
    <location>
        <begin position="77"/>
        <end position="99"/>
    </location>
</feature>
<reference evidence="2" key="1">
    <citation type="submission" date="2022-05" db="EMBL/GenBank/DDBJ databases">
        <authorList>
            <person name="Okamura Y."/>
        </authorList>
    </citation>
    <scope>NUCLEOTIDE SEQUENCE</scope>
</reference>
<evidence type="ECO:0000313" key="2">
    <source>
        <dbReference type="EMBL" id="CAH4031983.1"/>
    </source>
</evidence>
<organism evidence="2 3">
    <name type="scientific">Pieris brassicae</name>
    <name type="common">White butterfly</name>
    <name type="synonym">Large white butterfly</name>
    <dbReference type="NCBI Taxonomy" id="7116"/>
    <lineage>
        <taxon>Eukaryota</taxon>
        <taxon>Metazoa</taxon>
        <taxon>Ecdysozoa</taxon>
        <taxon>Arthropoda</taxon>
        <taxon>Hexapoda</taxon>
        <taxon>Insecta</taxon>
        <taxon>Pterygota</taxon>
        <taxon>Neoptera</taxon>
        <taxon>Endopterygota</taxon>
        <taxon>Lepidoptera</taxon>
        <taxon>Glossata</taxon>
        <taxon>Ditrysia</taxon>
        <taxon>Papilionoidea</taxon>
        <taxon>Pieridae</taxon>
        <taxon>Pierinae</taxon>
        <taxon>Pieris</taxon>
    </lineage>
</organism>
<gene>
    <name evidence="2" type="ORF">PIBRA_LOCUS8432</name>
</gene>
<dbReference type="Proteomes" id="UP001152562">
    <property type="component" value="Unassembled WGS sequence"/>
</dbReference>
<dbReference type="EMBL" id="CALOZG010000021">
    <property type="protein sequence ID" value="CAH4031983.1"/>
    <property type="molecule type" value="Genomic_DNA"/>
</dbReference>
<keyword evidence="3" id="KW-1185">Reference proteome</keyword>
<dbReference type="AlphaFoldDB" id="A0A9P0TRA7"/>
<comment type="caution">
    <text evidence="2">The sequence shown here is derived from an EMBL/GenBank/DDBJ whole genome shotgun (WGS) entry which is preliminary data.</text>
</comment>
<proteinExistence type="predicted"/>
<feature type="transmembrane region" description="Helical" evidence="1">
    <location>
        <begin position="178"/>
        <end position="196"/>
    </location>
</feature>
<keyword evidence="1" id="KW-0812">Transmembrane</keyword>